<dbReference type="GO" id="GO:0006897">
    <property type="term" value="P:endocytosis"/>
    <property type="evidence" value="ECO:0007669"/>
    <property type="project" value="TreeGrafter"/>
</dbReference>
<dbReference type="PANTHER" id="PTHR21663:SF1">
    <property type="entry name" value="HEAT REPEAT-CONTAINING PROTEIN 5A"/>
    <property type="match status" value="1"/>
</dbReference>
<evidence type="ECO:0000313" key="1">
    <source>
        <dbReference type="EMBL" id="KAK7878935.1"/>
    </source>
</evidence>
<dbReference type="GO" id="GO:0016020">
    <property type="term" value="C:membrane"/>
    <property type="evidence" value="ECO:0007669"/>
    <property type="project" value="TreeGrafter"/>
</dbReference>
<dbReference type="GO" id="GO:0042147">
    <property type="term" value="P:retrograde transport, endosome to Golgi"/>
    <property type="evidence" value="ECO:0007669"/>
    <property type="project" value="TreeGrafter"/>
</dbReference>
<comment type="caution">
    <text evidence="1">The sequence shown here is derived from an EMBL/GenBank/DDBJ whole genome shotgun (WGS) entry which is preliminary data.</text>
</comment>
<organism evidence="1 2">
    <name type="scientific">Mugilogobius chulae</name>
    <name type="common">yellowstripe goby</name>
    <dbReference type="NCBI Taxonomy" id="88201"/>
    <lineage>
        <taxon>Eukaryota</taxon>
        <taxon>Metazoa</taxon>
        <taxon>Chordata</taxon>
        <taxon>Craniata</taxon>
        <taxon>Vertebrata</taxon>
        <taxon>Euteleostomi</taxon>
        <taxon>Actinopterygii</taxon>
        <taxon>Neopterygii</taxon>
        <taxon>Teleostei</taxon>
        <taxon>Neoteleostei</taxon>
        <taxon>Acanthomorphata</taxon>
        <taxon>Gobiaria</taxon>
        <taxon>Gobiiformes</taxon>
        <taxon>Gobioidei</taxon>
        <taxon>Gobiidae</taxon>
        <taxon>Gobionellinae</taxon>
        <taxon>Mugilogobius</taxon>
    </lineage>
</organism>
<dbReference type="AlphaFoldDB" id="A0AAW0MHU9"/>
<dbReference type="Proteomes" id="UP001460270">
    <property type="component" value="Unassembled WGS sequence"/>
</dbReference>
<protein>
    <submittedName>
        <fullName evidence="1">Uncharacterized protein</fullName>
    </submittedName>
</protein>
<dbReference type="GO" id="GO:0005794">
    <property type="term" value="C:Golgi apparatus"/>
    <property type="evidence" value="ECO:0007669"/>
    <property type="project" value="TreeGrafter"/>
</dbReference>
<gene>
    <name evidence="1" type="ORF">WMY93_034218</name>
</gene>
<sequence>MELRRGDFFTWQVTLEGRSGALAVLRSLLLHCPELMCEETLSRLLTPLNCATALLNKLGKISPCNTSLPPCLLLLPLPVRPTPVLLLSLLSLSPPPSPLSPPPSPCLLLPLPCPVPVSQAGLSAALLRRLHSSLHRPVQTQSLRASGRAAAEHVPR</sequence>
<dbReference type="GO" id="GO:0008104">
    <property type="term" value="P:intracellular protein localization"/>
    <property type="evidence" value="ECO:0007669"/>
    <property type="project" value="TreeGrafter"/>
</dbReference>
<accession>A0AAW0MHU9</accession>
<dbReference type="GO" id="GO:0005829">
    <property type="term" value="C:cytosol"/>
    <property type="evidence" value="ECO:0007669"/>
    <property type="project" value="GOC"/>
</dbReference>
<reference evidence="2" key="1">
    <citation type="submission" date="2024-04" db="EMBL/GenBank/DDBJ databases">
        <title>Salinicola lusitanus LLJ914,a marine bacterium isolated from the Okinawa Trough.</title>
        <authorList>
            <person name="Li J."/>
        </authorList>
    </citation>
    <scope>NUCLEOTIDE SEQUENCE [LARGE SCALE GENOMIC DNA]</scope>
</reference>
<dbReference type="EMBL" id="JBBPFD010000425">
    <property type="protein sequence ID" value="KAK7878935.1"/>
    <property type="molecule type" value="Genomic_DNA"/>
</dbReference>
<dbReference type="InterPro" id="IPR040108">
    <property type="entry name" value="Laa1/Sip1/HEATR5"/>
</dbReference>
<dbReference type="GO" id="GO:0030139">
    <property type="term" value="C:endocytic vesicle"/>
    <property type="evidence" value="ECO:0007669"/>
    <property type="project" value="TreeGrafter"/>
</dbReference>
<evidence type="ECO:0000313" key="2">
    <source>
        <dbReference type="Proteomes" id="UP001460270"/>
    </source>
</evidence>
<keyword evidence="2" id="KW-1185">Reference proteome</keyword>
<dbReference type="PANTHER" id="PTHR21663">
    <property type="entry name" value="HYPOTHETICAL HEAT DOMAIN-CONTAINING"/>
    <property type="match status" value="1"/>
</dbReference>
<name>A0AAW0MHU9_9GOBI</name>
<proteinExistence type="predicted"/>